<dbReference type="Pfam" id="PF02014">
    <property type="entry name" value="Reeler"/>
    <property type="match status" value="1"/>
</dbReference>
<feature type="signal peptide" evidence="12">
    <location>
        <begin position="1"/>
        <end position="19"/>
    </location>
</feature>
<keyword evidence="9 11" id="KW-0472">Membrane</keyword>
<evidence type="ECO:0000256" key="3">
    <source>
        <dbReference type="ARBA" id="ARBA00009195"/>
    </source>
</evidence>
<keyword evidence="7 11" id="KW-1133">Transmembrane helix</keyword>
<reference evidence="16" key="3">
    <citation type="submission" date="2025-08" db="UniProtKB">
        <authorList>
            <consortium name="Ensembl"/>
        </authorList>
    </citation>
    <scope>IDENTIFICATION</scope>
    <source>
        <strain evidence="16">JP 163 A</strain>
    </source>
</reference>
<dbReference type="HOGENOM" id="CLU_028305_0_0_1"/>
<dbReference type="PROSITE" id="PS50939">
    <property type="entry name" value="CYTOCHROME_B561"/>
    <property type="match status" value="1"/>
</dbReference>
<dbReference type="InterPro" id="IPR006593">
    <property type="entry name" value="Cyt_b561/ferric_Rdtase_TM"/>
</dbReference>
<evidence type="ECO:0000259" key="14">
    <source>
        <dbReference type="PROSITE" id="PS50939"/>
    </source>
</evidence>
<comment type="subcellular location">
    <subcellularLocation>
        <location evidence="2">Membrane</location>
        <topology evidence="2">Multi-pass membrane protein</topology>
    </subcellularLocation>
</comment>
<accession>M3ZKL3</accession>
<dbReference type="Gene3D" id="2.60.40.4060">
    <property type="entry name" value="Reeler domain"/>
    <property type="match status" value="1"/>
</dbReference>
<dbReference type="Pfam" id="PF03351">
    <property type="entry name" value="DOMON"/>
    <property type="match status" value="1"/>
</dbReference>
<keyword evidence="4" id="KW-0813">Transport</keyword>
<sequence length="527" mass="56480">MKRIALLLVLTWAAPAARCYPSGLVSESCADMTPNHSAAPQTTTAPFTVSVERSGTAPGGQVKVSLQGPSSGPFTGFLLEAREPGGQSAVGSFLLGSGPARLLTCFQKLNSAVSHSSASPKTNIQVTWQPDPDRTVGVVQFQASFVQSYRTFWVGVKSPVLSLNGSQAADTATLSPGSTPISNVGCGSTKLCFNQPLNCNPSISSNCFFMSAKLLTPPESGVRYELSGPGEGYIAFGWSDDQKMGEDDIYICGLSSAGGVDVQRAFSVGRKAPTVQSKGNVSDIQTSNQNGVLTCTFTSKNAIFTSSSSSFSSNKLFYLLLAYGPSTNGTIMEHQKAYSSSQQVALTSTDVIQSDGKEQMIRAHGCLMLLAWMTLGPLGMVVARYLRRSSQVQMCGKDLWFVIHVSVMSFTVVITIIAFILAFAYLGGWEYGVHPVLGCLVLTLTLIQPILALMRCAPQHPRRFLFNWAHFVIAVSLKLLAVATVFTGMMMMDSSGWLTKVLGGFTGWEALLLILMELQARWRSAAD</sequence>
<dbReference type="AlphaFoldDB" id="M3ZKL3"/>
<keyword evidence="10" id="KW-0325">Glycoprotein</keyword>
<evidence type="ECO:0000256" key="6">
    <source>
        <dbReference type="ARBA" id="ARBA00022982"/>
    </source>
</evidence>
<evidence type="ECO:0000256" key="8">
    <source>
        <dbReference type="ARBA" id="ARBA00023004"/>
    </source>
</evidence>
<keyword evidence="8" id="KW-0408">Iron</keyword>
<evidence type="ECO:0000256" key="5">
    <source>
        <dbReference type="ARBA" id="ARBA00022692"/>
    </source>
</evidence>
<dbReference type="PROSITE" id="PS51019">
    <property type="entry name" value="REELIN"/>
    <property type="match status" value="1"/>
</dbReference>
<dbReference type="CDD" id="cd08760">
    <property type="entry name" value="Cyt_b561_FRRS1_like"/>
    <property type="match status" value="1"/>
</dbReference>
<dbReference type="SMART" id="SM00665">
    <property type="entry name" value="B561"/>
    <property type="match status" value="1"/>
</dbReference>
<dbReference type="PANTHER" id="PTHR45828">
    <property type="entry name" value="CYTOCHROME B561/FERRIC REDUCTASE TRANSMEMBRANE"/>
    <property type="match status" value="1"/>
</dbReference>
<evidence type="ECO:0000256" key="9">
    <source>
        <dbReference type="ARBA" id="ARBA00023136"/>
    </source>
</evidence>
<evidence type="ECO:0000256" key="10">
    <source>
        <dbReference type="ARBA" id="ARBA00023180"/>
    </source>
</evidence>
<dbReference type="InterPro" id="IPR051237">
    <property type="entry name" value="Ferric-chelate_Red/DefProt"/>
</dbReference>
<reference evidence="17" key="1">
    <citation type="submission" date="2012-01" db="EMBL/GenBank/DDBJ databases">
        <authorList>
            <person name="Walter R."/>
            <person name="Schartl M."/>
            <person name="Warren W."/>
        </authorList>
    </citation>
    <scope>NUCLEOTIDE SEQUENCE [LARGE SCALE GENOMIC DNA]</scope>
    <source>
        <strain evidence="17">JP 163 A</strain>
    </source>
</reference>
<evidence type="ECO:0000259" key="15">
    <source>
        <dbReference type="PROSITE" id="PS51019"/>
    </source>
</evidence>
<evidence type="ECO:0000313" key="16">
    <source>
        <dbReference type="Ensembl" id="ENSXMAP00000002755.2"/>
    </source>
</evidence>
<feature type="chain" id="PRO_5017485252" evidence="12">
    <location>
        <begin position="20"/>
        <end position="527"/>
    </location>
</feature>
<evidence type="ECO:0000256" key="12">
    <source>
        <dbReference type="SAM" id="SignalP"/>
    </source>
</evidence>
<dbReference type="eggNOG" id="KOG4293">
    <property type="taxonomic scope" value="Eukaryota"/>
</dbReference>
<evidence type="ECO:0000256" key="11">
    <source>
        <dbReference type="SAM" id="Phobius"/>
    </source>
</evidence>
<name>M3ZKL3_XIPMA</name>
<keyword evidence="6" id="KW-0249">Electron transport</keyword>
<dbReference type="OMA" id="WFHALNA"/>
<organism evidence="16 17">
    <name type="scientific">Xiphophorus maculatus</name>
    <name type="common">Southern platyfish</name>
    <name type="synonym">Platypoecilus maculatus</name>
    <dbReference type="NCBI Taxonomy" id="8083"/>
    <lineage>
        <taxon>Eukaryota</taxon>
        <taxon>Metazoa</taxon>
        <taxon>Chordata</taxon>
        <taxon>Craniata</taxon>
        <taxon>Vertebrata</taxon>
        <taxon>Euteleostomi</taxon>
        <taxon>Actinopterygii</taxon>
        <taxon>Neopterygii</taxon>
        <taxon>Teleostei</taxon>
        <taxon>Neoteleostei</taxon>
        <taxon>Acanthomorphata</taxon>
        <taxon>Ovalentaria</taxon>
        <taxon>Atherinomorphae</taxon>
        <taxon>Cyprinodontiformes</taxon>
        <taxon>Poeciliidae</taxon>
        <taxon>Poeciliinae</taxon>
        <taxon>Xiphophorus</taxon>
    </lineage>
</organism>
<feature type="transmembrane region" description="Helical" evidence="11">
    <location>
        <begin position="497"/>
        <end position="515"/>
    </location>
</feature>
<comment type="cofactor">
    <cofactor evidence="1">
        <name>heme b</name>
        <dbReference type="ChEBI" id="CHEBI:60344"/>
    </cofactor>
</comment>
<feature type="domain" description="Cytochrome b561" evidence="14">
    <location>
        <begin position="328"/>
        <end position="522"/>
    </location>
</feature>
<dbReference type="GO" id="GO:0016020">
    <property type="term" value="C:membrane"/>
    <property type="evidence" value="ECO:0007669"/>
    <property type="project" value="UniProtKB-SubCell"/>
</dbReference>
<dbReference type="Ensembl" id="ENSXMAT00000002760.2">
    <property type="protein sequence ID" value="ENSXMAP00000002755.2"/>
    <property type="gene ID" value="ENSXMAG00000002756.2"/>
</dbReference>
<feature type="transmembrane region" description="Helical" evidence="11">
    <location>
        <begin position="399"/>
        <end position="426"/>
    </location>
</feature>
<evidence type="ECO:0000256" key="4">
    <source>
        <dbReference type="ARBA" id="ARBA00022448"/>
    </source>
</evidence>
<feature type="transmembrane region" description="Helical" evidence="11">
    <location>
        <begin position="465"/>
        <end position="491"/>
    </location>
</feature>
<evidence type="ECO:0000256" key="7">
    <source>
        <dbReference type="ARBA" id="ARBA00022989"/>
    </source>
</evidence>
<dbReference type="PROSITE" id="PS50836">
    <property type="entry name" value="DOMON"/>
    <property type="match status" value="1"/>
</dbReference>
<dbReference type="PANTHER" id="PTHR45828:SF44">
    <property type="entry name" value="FERRIC-CHELATE REDUCTASE 1-RELATED"/>
    <property type="match status" value="1"/>
</dbReference>
<dbReference type="Proteomes" id="UP000002852">
    <property type="component" value="Unassembled WGS sequence"/>
</dbReference>
<dbReference type="SMART" id="SM00664">
    <property type="entry name" value="DoH"/>
    <property type="match status" value="1"/>
</dbReference>
<evidence type="ECO:0000256" key="2">
    <source>
        <dbReference type="ARBA" id="ARBA00004141"/>
    </source>
</evidence>
<evidence type="ECO:0000259" key="13">
    <source>
        <dbReference type="PROSITE" id="PS50836"/>
    </source>
</evidence>
<dbReference type="InterPro" id="IPR005018">
    <property type="entry name" value="DOMON_domain"/>
</dbReference>
<protein>
    <submittedName>
        <fullName evidence="16">Putative ferric-chelate reductase 1</fullName>
    </submittedName>
</protein>
<feature type="domain" description="Reelin" evidence="15">
    <location>
        <begin position="4"/>
        <end position="180"/>
    </location>
</feature>
<evidence type="ECO:0000256" key="1">
    <source>
        <dbReference type="ARBA" id="ARBA00001970"/>
    </source>
</evidence>
<dbReference type="Gene3D" id="1.20.120.1770">
    <property type="match status" value="1"/>
</dbReference>
<comment type="similarity">
    <text evidence="3">Belongs to the FRRS1 family.</text>
</comment>
<dbReference type="CDD" id="cd09628">
    <property type="entry name" value="DOMON_SDR_2_like"/>
    <property type="match status" value="1"/>
</dbReference>
<dbReference type="GeneTree" id="ENSGT00940000164178"/>
<dbReference type="FunFam" id="2.60.40.4060:FF:000003">
    <property type="entry name" value="Ferric chelate reductase 1"/>
    <property type="match status" value="1"/>
</dbReference>
<reference evidence="16" key="4">
    <citation type="submission" date="2025-09" db="UniProtKB">
        <authorList>
            <consortium name="Ensembl"/>
        </authorList>
    </citation>
    <scope>IDENTIFICATION</scope>
    <source>
        <strain evidence="16">JP 163 A</strain>
    </source>
</reference>
<evidence type="ECO:0000313" key="17">
    <source>
        <dbReference type="Proteomes" id="UP000002852"/>
    </source>
</evidence>
<dbReference type="CDD" id="cd08544">
    <property type="entry name" value="Reeler"/>
    <property type="match status" value="1"/>
</dbReference>
<dbReference type="InterPro" id="IPR042307">
    <property type="entry name" value="Reeler_sf"/>
</dbReference>
<reference evidence="17" key="2">
    <citation type="journal article" date="2013" name="Nat. Genet.">
        <title>The genome of the platyfish, Xiphophorus maculatus, provides insights into evolutionary adaptation and several complex traits.</title>
        <authorList>
            <person name="Schartl M."/>
            <person name="Walter R.B."/>
            <person name="Shen Y."/>
            <person name="Garcia T."/>
            <person name="Catchen J."/>
            <person name="Amores A."/>
            <person name="Braasch I."/>
            <person name="Chalopin D."/>
            <person name="Volff J.N."/>
            <person name="Lesch K.P."/>
            <person name="Bisazza A."/>
            <person name="Minx P."/>
            <person name="Hillier L."/>
            <person name="Wilson R.K."/>
            <person name="Fuerstenberg S."/>
            <person name="Boore J."/>
            <person name="Searle S."/>
            <person name="Postlethwait J.H."/>
            <person name="Warren W.C."/>
        </authorList>
    </citation>
    <scope>NUCLEOTIDE SEQUENCE [LARGE SCALE GENOMIC DNA]</scope>
    <source>
        <strain evidence="17">JP 163 A</strain>
    </source>
</reference>
<dbReference type="InterPro" id="IPR002861">
    <property type="entry name" value="Reeler_dom"/>
</dbReference>
<keyword evidence="17" id="KW-1185">Reference proteome</keyword>
<feature type="domain" description="DOMON" evidence="13">
    <location>
        <begin position="206"/>
        <end position="324"/>
    </location>
</feature>
<feature type="transmembrane region" description="Helical" evidence="11">
    <location>
        <begin position="367"/>
        <end position="387"/>
    </location>
</feature>
<keyword evidence="5 11" id="KW-0812">Transmembrane</keyword>
<keyword evidence="12" id="KW-0732">Signal</keyword>
<proteinExistence type="inferred from homology"/>
<feature type="transmembrane region" description="Helical" evidence="11">
    <location>
        <begin position="432"/>
        <end position="453"/>
    </location>
</feature>